<evidence type="ECO:0000313" key="3">
    <source>
        <dbReference type="Proteomes" id="UP001163046"/>
    </source>
</evidence>
<proteinExistence type="predicted"/>
<dbReference type="AlphaFoldDB" id="A0A9X0A2L8"/>
<protein>
    <submittedName>
        <fullName evidence="2">Uncharacterized protein</fullName>
    </submittedName>
</protein>
<comment type="caution">
    <text evidence="2">The sequence shown here is derived from an EMBL/GenBank/DDBJ whole genome shotgun (WGS) entry which is preliminary data.</text>
</comment>
<feature type="region of interest" description="Disordered" evidence="1">
    <location>
        <begin position="192"/>
        <end position="213"/>
    </location>
</feature>
<evidence type="ECO:0000313" key="2">
    <source>
        <dbReference type="EMBL" id="KAJ7391699.1"/>
    </source>
</evidence>
<evidence type="ECO:0000256" key="1">
    <source>
        <dbReference type="SAM" id="MobiDB-lite"/>
    </source>
</evidence>
<organism evidence="2 3">
    <name type="scientific">Desmophyllum pertusum</name>
    <dbReference type="NCBI Taxonomy" id="174260"/>
    <lineage>
        <taxon>Eukaryota</taxon>
        <taxon>Metazoa</taxon>
        <taxon>Cnidaria</taxon>
        <taxon>Anthozoa</taxon>
        <taxon>Hexacorallia</taxon>
        <taxon>Scleractinia</taxon>
        <taxon>Caryophylliina</taxon>
        <taxon>Caryophylliidae</taxon>
        <taxon>Desmophyllum</taxon>
    </lineage>
</organism>
<dbReference type="EMBL" id="MU825405">
    <property type="protein sequence ID" value="KAJ7391699.1"/>
    <property type="molecule type" value="Genomic_DNA"/>
</dbReference>
<feature type="compositionally biased region" description="Low complexity" evidence="1">
    <location>
        <begin position="200"/>
        <end position="210"/>
    </location>
</feature>
<dbReference type="OrthoDB" id="5990091at2759"/>
<dbReference type="Proteomes" id="UP001163046">
    <property type="component" value="Unassembled WGS sequence"/>
</dbReference>
<reference evidence="2" key="1">
    <citation type="submission" date="2023-01" db="EMBL/GenBank/DDBJ databases">
        <title>Genome assembly of the deep-sea coral Lophelia pertusa.</title>
        <authorList>
            <person name="Herrera S."/>
            <person name="Cordes E."/>
        </authorList>
    </citation>
    <scope>NUCLEOTIDE SEQUENCE</scope>
    <source>
        <strain evidence="2">USNM1676648</strain>
        <tissue evidence="2">Polyp</tissue>
    </source>
</reference>
<name>A0A9X0A2L8_9CNID</name>
<gene>
    <name evidence="2" type="ORF">OS493_017396</name>
</gene>
<accession>A0A9X0A2L8</accession>
<keyword evidence="3" id="KW-1185">Reference proteome</keyword>
<sequence>MRNLLEAVDPAGDDILCSLDHQDDAVWKMWGEAQLDAKTKKPGTIISYLTSYEKIPQFLSTKKLGAPLPIAVSTAMTCGGTSKCTFAKKELSEESVEKLLTVVHAGQLQRGKTQARKGKAPLKGKLKKWCPVPGCDQIVLDVGRHLRNKKLHNVAKDSREYQRLVRMAKRYKGLDELEDNVIPPPPAIVEIEVPRRDGSQSDSDGNSDDGPVLKKILPATLKICKRR</sequence>